<accession>A0A453LDV5</accession>
<reference evidence="1" key="4">
    <citation type="submission" date="2019-03" db="UniProtKB">
        <authorList>
            <consortium name="EnsemblPlants"/>
        </authorList>
    </citation>
    <scope>IDENTIFICATION</scope>
</reference>
<dbReference type="Gramene" id="AET5Gv20728000.15">
    <property type="protein sequence ID" value="AET5Gv20728000.15"/>
    <property type="gene ID" value="AET5Gv20728000"/>
</dbReference>
<reference evidence="1" key="5">
    <citation type="journal article" date="2021" name="G3 (Bethesda)">
        <title>Aegilops tauschii genome assembly Aet v5.0 features greater sequence contiguity and improved annotation.</title>
        <authorList>
            <person name="Wang L."/>
            <person name="Zhu T."/>
            <person name="Rodriguez J.C."/>
            <person name="Deal K.R."/>
            <person name="Dubcovsky J."/>
            <person name="McGuire P.E."/>
            <person name="Lux T."/>
            <person name="Spannagl M."/>
            <person name="Mayer K.F.X."/>
            <person name="Baldrich P."/>
            <person name="Meyers B.C."/>
            <person name="Huo N."/>
            <person name="Gu Y.Q."/>
            <person name="Zhou H."/>
            <person name="Devos K.M."/>
            <person name="Bennetzen J.L."/>
            <person name="Unver T."/>
            <person name="Budak H."/>
            <person name="Gulick P.J."/>
            <person name="Galiba G."/>
            <person name="Kalapos B."/>
            <person name="Nelson D.R."/>
            <person name="Li P."/>
            <person name="You F.M."/>
            <person name="Luo M.C."/>
            <person name="Dvorak J."/>
        </authorList>
    </citation>
    <scope>NUCLEOTIDE SEQUENCE [LARGE SCALE GENOMIC DNA]</scope>
    <source>
        <strain evidence="1">cv. AL8/78</strain>
    </source>
</reference>
<reference evidence="1" key="3">
    <citation type="journal article" date="2017" name="Nature">
        <title>Genome sequence of the progenitor of the wheat D genome Aegilops tauschii.</title>
        <authorList>
            <person name="Luo M.C."/>
            <person name="Gu Y.Q."/>
            <person name="Puiu D."/>
            <person name="Wang H."/>
            <person name="Twardziok S.O."/>
            <person name="Deal K.R."/>
            <person name="Huo N."/>
            <person name="Zhu T."/>
            <person name="Wang L."/>
            <person name="Wang Y."/>
            <person name="McGuire P.E."/>
            <person name="Liu S."/>
            <person name="Long H."/>
            <person name="Ramasamy R.K."/>
            <person name="Rodriguez J.C."/>
            <person name="Van S.L."/>
            <person name="Yuan L."/>
            <person name="Wang Z."/>
            <person name="Xia Z."/>
            <person name="Xiao L."/>
            <person name="Anderson O.D."/>
            <person name="Ouyang S."/>
            <person name="Liang Y."/>
            <person name="Zimin A.V."/>
            <person name="Pertea G."/>
            <person name="Qi P."/>
            <person name="Bennetzen J.L."/>
            <person name="Dai X."/>
            <person name="Dawson M.W."/>
            <person name="Muller H.G."/>
            <person name="Kugler K."/>
            <person name="Rivarola-Duarte L."/>
            <person name="Spannagl M."/>
            <person name="Mayer K.F.X."/>
            <person name="Lu F.H."/>
            <person name="Bevan M.W."/>
            <person name="Leroy P."/>
            <person name="Li P."/>
            <person name="You F.M."/>
            <person name="Sun Q."/>
            <person name="Liu Z."/>
            <person name="Lyons E."/>
            <person name="Wicker T."/>
            <person name="Salzberg S.L."/>
            <person name="Devos K.M."/>
            <person name="Dvorak J."/>
        </authorList>
    </citation>
    <scope>NUCLEOTIDE SEQUENCE [LARGE SCALE GENOMIC DNA]</scope>
    <source>
        <strain evidence="1">cv. AL8/78</strain>
    </source>
</reference>
<dbReference type="Proteomes" id="UP000015105">
    <property type="component" value="Chromosome 5D"/>
</dbReference>
<keyword evidence="2" id="KW-1185">Reference proteome</keyword>
<evidence type="ECO:0000313" key="2">
    <source>
        <dbReference type="Proteomes" id="UP000015105"/>
    </source>
</evidence>
<name>A0A453LDV5_AEGTS</name>
<dbReference type="EnsemblPlants" id="AET5Gv20728000.15">
    <property type="protein sequence ID" value="AET5Gv20728000.15"/>
    <property type="gene ID" value="AET5Gv20728000"/>
</dbReference>
<protein>
    <submittedName>
        <fullName evidence="1">Uncharacterized protein</fullName>
    </submittedName>
</protein>
<evidence type="ECO:0000313" key="1">
    <source>
        <dbReference type="EnsemblPlants" id="AET5Gv20728000.15"/>
    </source>
</evidence>
<reference evidence="2" key="1">
    <citation type="journal article" date="2014" name="Science">
        <title>Ancient hybridizations among the ancestral genomes of bread wheat.</title>
        <authorList>
            <consortium name="International Wheat Genome Sequencing Consortium,"/>
            <person name="Marcussen T."/>
            <person name="Sandve S.R."/>
            <person name="Heier L."/>
            <person name="Spannagl M."/>
            <person name="Pfeifer M."/>
            <person name="Jakobsen K.S."/>
            <person name="Wulff B.B."/>
            <person name="Steuernagel B."/>
            <person name="Mayer K.F."/>
            <person name="Olsen O.A."/>
        </authorList>
    </citation>
    <scope>NUCLEOTIDE SEQUENCE [LARGE SCALE GENOMIC DNA]</scope>
    <source>
        <strain evidence="2">cv. AL8/78</strain>
    </source>
</reference>
<dbReference type="AlphaFoldDB" id="A0A453LDV5"/>
<sequence length="42" mass="4860">MLFMLCVSCQSFLCYENMYVFLILVGISSRFCRNFNGPNRAA</sequence>
<reference evidence="2" key="2">
    <citation type="journal article" date="2017" name="Nat. Plants">
        <title>The Aegilops tauschii genome reveals multiple impacts of transposons.</title>
        <authorList>
            <person name="Zhao G."/>
            <person name="Zou C."/>
            <person name="Li K."/>
            <person name="Wang K."/>
            <person name="Li T."/>
            <person name="Gao L."/>
            <person name="Zhang X."/>
            <person name="Wang H."/>
            <person name="Yang Z."/>
            <person name="Liu X."/>
            <person name="Jiang W."/>
            <person name="Mao L."/>
            <person name="Kong X."/>
            <person name="Jiao Y."/>
            <person name="Jia J."/>
        </authorList>
    </citation>
    <scope>NUCLEOTIDE SEQUENCE [LARGE SCALE GENOMIC DNA]</scope>
    <source>
        <strain evidence="2">cv. AL8/78</strain>
    </source>
</reference>
<organism evidence="1 2">
    <name type="scientific">Aegilops tauschii subsp. strangulata</name>
    <name type="common">Goatgrass</name>
    <dbReference type="NCBI Taxonomy" id="200361"/>
    <lineage>
        <taxon>Eukaryota</taxon>
        <taxon>Viridiplantae</taxon>
        <taxon>Streptophyta</taxon>
        <taxon>Embryophyta</taxon>
        <taxon>Tracheophyta</taxon>
        <taxon>Spermatophyta</taxon>
        <taxon>Magnoliopsida</taxon>
        <taxon>Liliopsida</taxon>
        <taxon>Poales</taxon>
        <taxon>Poaceae</taxon>
        <taxon>BOP clade</taxon>
        <taxon>Pooideae</taxon>
        <taxon>Triticodae</taxon>
        <taxon>Triticeae</taxon>
        <taxon>Triticinae</taxon>
        <taxon>Aegilops</taxon>
    </lineage>
</organism>
<proteinExistence type="predicted"/>